<dbReference type="GeneID" id="40314230"/>
<reference evidence="2 3" key="1">
    <citation type="journal article" date="2018" name="BMC Genomics">
        <title>Genomic comparison of Trypanosoma conorhini and Trypanosoma rangeli to Trypanosoma cruzi strains of high and low virulence.</title>
        <authorList>
            <person name="Bradwell K.R."/>
            <person name="Koparde V.N."/>
            <person name="Matveyev A.V."/>
            <person name="Serrano M.G."/>
            <person name="Alves J.M."/>
            <person name="Parikh H."/>
            <person name="Huang B."/>
            <person name="Lee V."/>
            <person name="Espinosa-Alvarez O."/>
            <person name="Ortiz P.A."/>
            <person name="Costa-Martins A.G."/>
            <person name="Teixeira M.M."/>
            <person name="Buck G.A."/>
        </authorList>
    </citation>
    <scope>NUCLEOTIDE SEQUENCE [LARGE SCALE GENOMIC DNA]</scope>
    <source>
        <strain evidence="2 3">025E</strain>
    </source>
</reference>
<comment type="caution">
    <text evidence="2">The sequence shown here is derived from an EMBL/GenBank/DDBJ whole genome shotgun (WGS) entry which is preliminary data.</text>
</comment>
<dbReference type="EMBL" id="MKKU01000015">
    <property type="protein sequence ID" value="RNF27121.1"/>
    <property type="molecule type" value="Genomic_DNA"/>
</dbReference>
<protein>
    <submittedName>
        <fullName evidence="2">Uncharacterized protein</fullName>
    </submittedName>
</protein>
<evidence type="ECO:0000256" key="1">
    <source>
        <dbReference type="SAM" id="MobiDB-lite"/>
    </source>
</evidence>
<dbReference type="AlphaFoldDB" id="A0A3R7PLE1"/>
<feature type="compositionally biased region" description="Polar residues" evidence="1">
    <location>
        <begin position="93"/>
        <end position="102"/>
    </location>
</feature>
<keyword evidence="3" id="KW-1185">Reference proteome</keyword>
<proteinExistence type="predicted"/>
<dbReference type="Proteomes" id="UP000284403">
    <property type="component" value="Unassembled WGS sequence"/>
</dbReference>
<dbReference type="RefSeq" id="XP_029232327.1">
    <property type="nucleotide sequence ID" value="XM_029367559.1"/>
</dbReference>
<sequence>MHVVRSLNGEDVSWPPRDLGARHKSEHRNGRTSLTRAGQQPLHGRTPPRGVSAWRRPPAPPPAAGKGKTRRPQFGLADASSHPGRAPSKVAGPQTNPRQSGSLRERRKWPSLGHAAHHPRGDAL</sequence>
<feature type="region of interest" description="Disordered" evidence="1">
    <location>
        <begin position="1"/>
        <end position="124"/>
    </location>
</feature>
<feature type="compositionally biased region" description="Basic and acidic residues" evidence="1">
    <location>
        <begin position="19"/>
        <end position="29"/>
    </location>
</feature>
<evidence type="ECO:0000313" key="2">
    <source>
        <dbReference type="EMBL" id="RNF27121.1"/>
    </source>
</evidence>
<name>A0A3R7PLE1_9TRYP</name>
<accession>A0A3R7PLE1</accession>
<gene>
    <name evidence="2" type="ORF">Tco025E_00619</name>
</gene>
<evidence type="ECO:0000313" key="3">
    <source>
        <dbReference type="Proteomes" id="UP000284403"/>
    </source>
</evidence>
<organism evidence="2 3">
    <name type="scientific">Trypanosoma conorhini</name>
    <dbReference type="NCBI Taxonomy" id="83891"/>
    <lineage>
        <taxon>Eukaryota</taxon>
        <taxon>Discoba</taxon>
        <taxon>Euglenozoa</taxon>
        <taxon>Kinetoplastea</taxon>
        <taxon>Metakinetoplastina</taxon>
        <taxon>Trypanosomatida</taxon>
        <taxon>Trypanosomatidae</taxon>
        <taxon>Trypanosoma</taxon>
    </lineage>
</organism>